<accession>A0A1F7J9H2</accession>
<dbReference type="Gene3D" id="3.40.630.190">
    <property type="entry name" value="LCP protein"/>
    <property type="match status" value="1"/>
</dbReference>
<name>A0A1F7J9H2_9BACT</name>
<evidence type="ECO:0000256" key="1">
    <source>
        <dbReference type="ARBA" id="ARBA00006068"/>
    </source>
</evidence>
<dbReference type="NCBIfam" id="TIGR00350">
    <property type="entry name" value="lytR_cpsA_psr"/>
    <property type="match status" value="1"/>
</dbReference>
<dbReference type="PANTHER" id="PTHR33392:SF6">
    <property type="entry name" value="POLYISOPRENYL-TEICHOIC ACID--PEPTIDOGLYCAN TEICHOIC ACID TRANSFERASE TAGU"/>
    <property type="match status" value="1"/>
</dbReference>
<feature type="domain" description="Cell envelope-related transcriptional attenuator" evidence="2">
    <location>
        <begin position="73"/>
        <end position="244"/>
    </location>
</feature>
<dbReference type="EMBL" id="MGAT01000026">
    <property type="protein sequence ID" value="OGK52258.1"/>
    <property type="molecule type" value="Genomic_DNA"/>
</dbReference>
<evidence type="ECO:0000259" key="2">
    <source>
        <dbReference type="Pfam" id="PF03816"/>
    </source>
</evidence>
<dbReference type="STRING" id="1802069.A2970_01845"/>
<sequence length="346" mass="39283">MNRIIKWLIFFFIALLAIFIILARPYYAFVTDTLKISPFKALFSRDGLITYDNQVNILFLGIAGGNHDGPNLSDTIIVVNYNFKTNKLATISIPRDIWSPALRDKINSAYAYGEEAKKDGGGFTLARAEVSRIVGLPIPYAAVIDFDKFKGLIDFLGGIEVNVERSFTDKKFPIEGKENDDCGGTDLEYLCRYETVSFKKGLTKMDGETALKFVRSRNAEGPEGTDFGREARQQKVIDAVKNTMIDMAKKRNLESYNRLYELLNSLIKRDVSNQQLAIIAKNIILRKNFELNKLTLEETLFENPPISDTYDYRWVLIPGGGNYDKIHSLIKCRLENEGENNHRSCD</sequence>
<dbReference type="InterPro" id="IPR050922">
    <property type="entry name" value="LytR/CpsA/Psr_CW_biosynth"/>
</dbReference>
<dbReference type="Pfam" id="PF03816">
    <property type="entry name" value="LytR_cpsA_psr"/>
    <property type="match status" value="1"/>
</dbReference>
<comment type="caution">
    <text evidence="3">The sequence shown here is derived from an EMBL/GenBank/DDBJ whole genome shotgun (WGS) entry which is preliminary data.</text>
</comment>
<dbReference type="InterPro" id="IPR004474">
    <property type="entry name" value="LytR_CpsA_psr"/>
</dbReference>
<evidence type="ECO:0000313" key="3">
    <source>
        <dbReference type="EMBL" id="OGK52258.1"/>
    </source>
</evidence>
<dbReference type="Proteomes" id="UP000178857">
    <property type="component" value="Unassembled WGS sequence"/>
</dbReference>
<reference evidence="3 4" key="1">
    <citation type="journal article" date="2016" name="Nat. Commun.">
        <title>Thousands of microbial genomes shed light on interconnected biogeochemical processes in an aquifer system.</title>
        <authorList>
            <person name="Anantharaman K."/>
            <person name="Brown C.T."/>
            <person name="Hug L.A."/>
            <person name="Sharon I."/>
            <person name="Castelle C.J."/>
            <person name="Probst A.J."/>
            <person name="Thomas B.C."/>
            <person name="Singh A."/>
            <person name="Wilkins M.J."/>
            <person name="Karaoz U."/>
            <person name="Brodie E.L."/>
            <person name="Williams K.H."/>
            <person name="Hubbard S.S."/>
            <person name="Banfield J.F."/>
        </authorList>
    </citation>
    <scope>NUCLEOTIDE SEQUENCE [LARGE SCALE GENOMIC DNA]</scope>
</reference>
<protein>
    <recommendedName>
        <fullName evidence="2">Cell envelope-related transcriptional attenuator domain-containing protein</fullName>
    </recommendedName>
</protein>
<comment type="similarity">
    <text evidence="1">Belongs to the LytR/CpsA/Psr (LCP) family.</text>
</comment>
<gene>
    <name evidence="3" type="ORF">A2970_01845</name>
</gene>
<organism evidence="3 4">
    <name type="scientific">Candidatus Roizmanbacteria bacterium RIFCSPLOWO2_01_FULL_44_13</name>
    <dbReference type="NCBI Taxonomy" id="1802069"/>
    <lineage>
        <taxon>Bacteria</taxon>
        <taxon>Candidatus Roizmaniibacteriota</taxon>
    </lineage>
</organism>
<dbReference type="PANTHER" id="PTHR33392">
    <property type="entry name" value="POLYISOPRENYL-TEICHOIC ACID--PEPTIDOGLYCAN TEICHOIC ACID TRANSFERASE TAGU"/>
    <property type="match status" value="1"/>
</dbReference>
<dbReference type="AlphaFoldDB" id="A0A1F7J9H2"/>
<proteinExistence type="inferred from homology"/>
<evidence type="ECO:0000313" key="4">
    <source>
        <dbReference type="Proteomes" id="UP000178857"/>
    </source>
</evidence>